<evidence type="ECO:0000256" key="4">
    <source>
        <dbReference type="ARBA" id="ARBA00022801"/>
    </source>
</evidence>
<dbReference type="InterPro" id="IPR021109">
    <property type="entry name" value="Peptidase_aspartic_dom_sf"/>
</dbReference>
<comment type="caution">
    <text evidence="9">The sequence shown here is derived from an EMBL/GenBank/DDBJ whole genome shotgun (WGS) entry which is preliminary data.</text>
</comment>
<dbReference type="SUPFAM" id="SSF50630">
    <property type="entry name" value="Acid proteases"/>
    <property type="match status" value="1"/>
</dbReference>
<keyword evidence="10" id="KW-1185">Reference proteome</keyword>
<gene>
    <name evidence="9" type="ORF">AXG93_2931s1610</name>
</gene>
<dbReference type="EMBL" id="LVLJ01002458">
    <property type="protein sequence ID" value="OAE24918.1"/>
    <property type="molecule type" value="Genomic_DNA"/>
</dbReference>
<dbReference type="Pfam" id="PF14541">
    <property type="entry name" value="TAXi_C"/>
    <property type="match status" value="1"/>
</dbReference>
<keyword evidence="7" id="KW-0812">Transmembrane</keyword>
<proteinExistence type="inferred from homology"/>
<organism evidence="9 10">
    <name type="scientific">Marchantia polymorpha subsp. ruderalis</name>
    <dbReference type="NCBI Taxonomy" id="1480154"/>
    <lineage>
        <taxon>Eukaryota</taxon>
        <taxon>Viridiplantae</taxon>
        <taxon>Streptophyta</taxon>
        <taxon>Embryophyta</taxon>
        <taxon>Marchantiophyta</taxon>
        <taxon>Marchantiopsida</taxon>
        <taxon>Marchantiidae</taxon>
        <taxon>Marchantiales</taxon>
        <taxon>Marchantiaceae</taxon>
        <taxon>Marchantia</taxon>
    </lineage>
</organism>
<evidence type="ECO:0000256" key="6">
    <source>
        <dbReference type="PIRSR" id="PIRSR601461-1"/>
    </source>
</evidence>
<dbReference type="InterPro" id="IPR034161">
    <property type="entry name" value="Pepsin-like_plant"/>
</dbReference>
<keyword evidence="7" id="KW-1133">Transmembrane helix</keyword>
<dbReference type="PRINTS" id="PR00792">
    <property type="entry name" value="PEPSIN"/>
</dbReference>
<dbReference type="CDD" id="cd05476">
    <property type="entry name" value="pepsin_A_like_plant"/>
    <property type="match status" value="1"/>
</dbReference>
<dbReference type="GO" id="GO:0005576">
    <property type="term" value="C:extracellular region"/>
    <property type="evidence" value="ECO:0007669"/>
    <property type="project" value="TreeGrafter"/>
</dbReference>
<evidence type="ECO:0000256" key="7">
    <source>
        <dbReference type="SAM" id="Phobius"/>
    </source>
</evidence>
<protein>
    <recommendedName>
        <fullName evidence="8">Peptidase A1 domain-containing protein</fullName>
    </recommendedName>
</protein>
<evidence type="ECO:0000313" key="9">
    <source>
        <dbReference type="EMBL" id="OAE24918.1"/>
    </source>
</evidence>
<name>A0A176VVT4_MARPO</name>
<dbReference type="GO" id="GO:0004190">
    <property type="term" value="F:aspartic-type endopeptidase activity"/>
    <property type="evidence" value="ECO:0007669"/>
    <property type="project" value="UniProtKB-KW"/>
</dbReference>
<dbReference type="PROSITE" id="PS51767">
    <property type="entry name" value="PEPTIDASE_A1"/>
    <property type="match status" value="1"/>
</dbReference>
<evidence type="ECO:0000256" key="2">
    <source>
        <dbReference type="ARBA" id="ARBA00022670"/>
    </source>
</evidence>
<dbReference type="PANTHER" id="PTHR47967">
    <property type="entry name" value="OS07G0603500 PROTEIN-RELATED"/>
    <property type="match status" value="1"/>
</dbReference>
<feature type="transmembrane region" description="Helical" evidence="7">
    <location>
        <begin position="521"/>
        <end position="545"/>
    </location>
</feature>
<keyword evidence="2" id="KW-0645">Protease</keyword>
<dbReference type="InterPro" id="IPR001461">
    <property type="entry name" value="Aspartic_peptidase_A1"/>
</dbReference>
<accession>A0A176VVT4</accession>
<evidence type="ECO:0000256" key="1">
    <source>
        <dbReference type="ARBA" id="ARBA00007447"/>
    </source>
</evidence>
<sequence length="609" mass="66683">MQMQRRWQSRVVVCACVQVVVLGHIVAANGWTSHTDLKPANHGHGLGPQEVQQQQCHRKLKVGVNLTDDVVHRRRLAVASEDLPKYAYLTDSEGVYRKKVLGWREAAYAEGVPNPMGFTGNSLAIPVVQGRGLYRAEIHVGSPAQKLLLELDTGSDLTWIKCRPGVACQQGEFGNDVLFDPQRSSTFGNYFSESLLDQGDEGRTFAVQCTHDDEKSAPVCRFLQKYADGSYAGGGLVMDSISIPDMGDAKVATSSLVLGCESSSFGDFETGLLGLGRGRLSLPSQIGELYGHKFAYCLSTAEHYNSSFLRFGESATPGVPGMKYLSLIQNPKRPSLYYLRLEGLSVGQRQLQLSADDFSIDARTGAGGVVLDSGTTYTFLPPVVYRKLTEAFEKKMTLPRASSSTKLHLCFSVVGKNMPWLLVPTVTLHFREGERLVDIELPAENVLKQVTPTKVCLAALPNHGPAGGPAVIGNMWQRNFHILIDSLNNSVGFLGPKVCNMDGYHRYDLAEAWKGHFRDPYALAFAIALFVPASFLSSLLISLILKGRQANESIPTHPHAHASQGRVVDGLRLPGKQPWVVKNSVTRHGAKLPGPWSGMVKKTVWKEIQ</sequence>
<dbReference type="InterPro" id="IPR032799">
    <property type="entry name" value="TAXi_C"/>
</dbReference>
<comment type="similarity">
    <text evidence="1">Belongs to the peptidase A1 family.</text>
</comment>
<keyword evidence="3" id="KW-0064">Aspartyl protease</keyword>
<dbReference type="InterPro" id="IPR051708">
    <property type="entry name" value="Plant_Aspart_Prot_A1"/>
</dbReference>
<feature type="domain" description="Peptidase A1" evidence="8">
    <location>
        <begin position="134"/>
        <end position="494"/>
    </location>
</feature>
<keyword evidence="5" id="KW-0325">Glycoprotein</keyword>
<feature type="active site" evidence="6">
    <location>
        <position position="372"/>
    </location>
</feature>
<dbReference type="PANTHER" id="PTHR47967:SF128">
    <property type="entry name" value="ASPARTIC PROTEINASE CDR1-LIKE"/>
    <property type="match status" value="1"/>
</dbReference>
<evidence type="ECO:0000256" key="5">
    <source>
        <dbReference type="ARBA" id="ARBA00023180"/>
    </source>
</evidence>
<keyword evidence="7" id="KW-0472">Membrane</keyword>
<dbReference type="GO" id="GO:0006508">
    <property type="term" value="P:proteolysis"/>
    <property type="evidence" value="ECO:0007669"/>
    <property type="project" value="UniProtKB-KW"/>
</dbReference>
<evidence type="ECO:0000313" key="10">
    <source>
        <dbReference type="Proteomes" id="UP000077202"/>
    </source>
</evidence>
<reference evidence="9" key="1">
    <citation type="submission" date="2016-03" db="EMBL/GenBank/DDBJ databases">
        <title>Mechanisms controlling the formation of the plant cell surface in tip-growing cells are functionally conserved among land plants.</title>
        <authorList>
            <person name="Honkanen S."/>
            <person name="Jones V.A."/>
            <person name="Morieri G."/>
            <person name="Champion C."/>
            <person name="Hetherington A.J."/>
            <person name="Kelly S."/>
            <person name="Saint-Marcoux D."/>
            <person name="Proust H."/>
            <person name="Prescott H."/>
            <person name="Dolan L."/>
        </authorList>
    </citation>
    <scope>NUCLEOTIDE SEQUENCE [LARGE SCALE GENOMIC DNA]</scope>
    <source>
        <tissue evidence="9">Whole gametophyte</tissue>
    </source>
</reference>
<dbReference type="Pfam" id="PF14543">
    <property type="entry name" value="TAXi_N"/>
    <property type="match status" value="1"/>
</dbReference>
<dbReference type="AlphaFoldDB" id="A0A176VVT4"/>
<feature type="active site" evidence="6">
    <location>
        <position position="152"/>
    </location>
</feature>
<dbReference type="InterPro" id="IPR032861">
    <property type="entry name" value="TAXi_N"/>
</dbReference>
<evidence type="ECO:0000259" key="8">
    <source>
        <dbReference type="PROSITE" id="PS51767"/>
    </source>
</evidence>
<evidence type="ECO:0000256" key="3">
    <source>
        <dbReference type="ARBA" id="ARBA00022750"/>
    </source>
</evidence>
<keyword evidence="4" id="KW-0378">Hydrolase</keyword>
<dbReference type="Proteomes" id="UP000077202">
    <property type="component" value="Unassembled WGS sequence"/>
</dbReference>
<dbReference type="Gene3D" id="2.40.70.10">
    <property type="entry name" value="Acid Proteases"/>
    <property type="match status" value="2"/>
</dbReference>
<dbReference type="InterPro" id="IPR033121">
    <property type="entry name" value="PEPTIDASE_A1"/>
</dbReference>